<name>A0ACB9LQM2_BAUVA</name>
<evidence type="ECO:0000313" key="1">
    <source>
        <dbReference type="EMBL" id="KAI4313757.1"/>
    </source>
</evidence>
<reference evidence="1 2" key="1">
    <citation type="journal article" date="2022" name="DNA Res.">
        <title>Chromosomal-level genome assembly of the orchid tree Bauhinia variegata (Leguminosae; Cercidoideae) supports the allotetraploid origin hypothesis of Bauhinia.</title>
        <authorList>
            <person name="Zhong Y."/>
            <person name="Chen Y."/>
            <person name="Zheng D."/>
            <person name="Pang J."/>
            <person name="Liu Y."/>
            <person name="Luo S."/>
            <person name="Meng S."/>
            <person name="Qian L."/>
            <person name="Wei D."/>
            <person name="Dai S."/>
            <person name="Zhou R."/>
        </authorList>
    </citation>
    <scope>NUCLEOTIDE SEQUENCE [LARGE SCALE GENOMIC DNA]</scope>
    <source>
        <strain evidence="1">BV-YZ2020</strain>
    </source>
</reference>
<gene>
    <name evidence="1" type="ORF">L6164_026712</name>
</gene>
<organism evidence="1 2">
    <name type="scientific">Bauhinia variegata</name>
    <name type="common">Purple orchid tree</name>
    <name type="synonym">Phanera variegata</name>
    <dbReference type="NCBI Taxonomy" id="167791"/>
    <lineage>
        <taxon>Eukaryota</taxon>
        <taxon>Viridiplantae</taxon>
        <taxon>Streptophyta</taxon>
        <taxon>Embryophyta</taxon>
        <taxon>Tracheophyta</taxon>
        <taxon>Spermatophyta</taxon>
        <taxon>Magnoliopsida</taxon>
        <taxon>eudicotyledons</taxon>
        <taxon>Gunneridae</taxon>
        <taxon>Pentapetalae</taxon>
        <taxon>rosids</taxon>
        <taxon>fabids</taxon>
        <taxon>Fabales</taxon>
        <taxon>Fabaceae</taxon>
        <taxon>Cercidoideae</taxon>
        <taxon>Cercideae</taxon>
        <taxon>Bauhiniinae</taxon>
        <taxon>Bauhinia</taxon>
    </lineage>
</organism>
<dbReference type="Proteomes" id="UP000828941">
    <property type="component" value="Chromosome 11"/>
</dbReference>
<protein>
    <submittedName>
        <fullName evidence="1">Uncharacterized protein</fullName>
    </submittedName>
</protein>
<proteinExistence type="predicted"/>
<comment type="caution">
    <text evidence="1">The sequence shown here is derived from an EMBL/GenBank/DDBJ whole genome shotgun (WGS) entry which is preliminary data.</text>
</comment>
<accession>A0ACB9LQM2</accession>
<keyword evidence="2" id="KW-1185">Reference proteome</keyword>
<evidence type="ECO:0000313" key="2">
    <source>
        <dbReference type="Proteomes" id="UP000828941"/>
    </source>
</evidence>
<dbReference type="EMBL" id="CM039436">
    <property type="protein sequence ID" value="KAI4313757.1"/>
    <property type="molecule type" value="Genomic_DNA"/>
</dbReference>
<sequence length="860" mass="93688">MFASTILTPSTLKVSQFVGHIPKPHLGTLPNGSRKSPRSRVAVFSRVVHRQNRSFSPISHTKPAVVARVSSGGDTSADYTAQQSSPPDIEDVTSSSPGIGEGYVALFARMLGLDHEPPDREQAIITLWKYSLGGKKCSDAIMQFPSCINLTVNLLRSDSSSACEAAAGLLRSLSSVNLYRNSVADSGAIEEINGLLRRPSLAPEVKEQSMSALWNLSVDEKIRVKLANEDIILLIIKYLDDEDIKVKEAAGGVLANLALSHVNHKMMVELGVIPKLARFLSSDAEGSTITRKEARNALLELVKDEYYRILVIEEGLVPVPLVGSAAFKSLSPGLHAWPTLPDGTELERTSKEPSRFGASELLLGLNIDEKNANIEESKINAIIGRTQQKFLARIGAIEVEGQKIPDSECSNNQGITLLPWMDGVARLVLILELENKSAISRAAESIADASINEDMRIAFKEAGAIKHLVRLLNHNDDAVRLAVTRALERLSISHVICQSIEAEGVLGPLVDIVNHSQISENVVEKSLHILARILDPSKEMILKFYDGSVNGSKKTLNGAKDNAVPVGLIGTKQAISKGINSSGRNDVLDSTFIARIVEILKFSSSSLQAKAASVLEFVILTDPTMVSLISVNIESGLDAVFQQKILRSSDEESDLDYLPPEKYAIAVEEAGLAISATSRLMTKLLDSEQFRQTINLPHFTGLLRQILKSNIPLHSKDWIAACLIKLTSFSGYNLDFDPINVEVTLYETIPRLIEQIKFSFSPETQEAAVVELNRIIYEGVVDSTRAIASKGAIYPLVKLIEEGSGRAVEASLAILYNLSMDSENHSAILAAGAVPALRRIVLSQRPQWERALHLLRSLPT</sequence>